<organism evidence="2 3">
    <name type="scientific">Singulisphaera acidiphila (strain ATCC BAA-1392 / DSM 18658 / VKM B-2454 / MOB10)</name>
    <dbReference type="NCBI Taxonomy" id="886293"/>
    <lineage>
        <taxon>Bacteria</taxon>
        <taxon>Pseudomonadati</taxon>
        <taxon>Planctomycetota</taxon>
        <taxon>Planctomycetia</taxon>
        <taxon>Isosphaerales</taxon>
        <taxon>Isosphaeraceae</taxon>
        <taxon>Singulisphaera</taxon>
    </lineage>
</organism>
<protein>
    <recommendedName>
        <fullName evidence="4">Secreted protein</fullName>
    </recommendedName>
</protein>
<dbReference type="HOGENOM" id="CLU_1926168_0_0_0"/>
<proteinExistence type="predicted"/>
<dbReference type="KEGG" id="saci:Sinac_7644"/>
<keyword evidence="3" id="KW-1185">Reference proteome</keyword>
<evidence type="ECO:0000313" key="3">
    <source>
        <dbReference type="Proteomes" id="UP000010798"/>
    </source>
</evidence>
<dbReference type="Proteomes" id="UP000010798">
    <property type="component" value="Plasmid pSINAC02"/>
</dbReference>
<keyword evidence="1" id="KW-0732">Signal</keyword>
<geneLocation type="plasmid" evidence="2 3">
    <name>pSINAC02</name>
</geneLocation>
<feature type="chain" id="PRO_5003940490" description="Secreted protein" evidence="1">
    <location>
        <begin position="21"/>
        <end position="131"/>
    </location>
</feature>
<name>L0DQG0_SINAD</name>
<feature type="signal peptide" evidence="1">
    <location>
        <begin position="1"/>
        <end position="20"/>
    </location>
</feature>
<sequence>MRMMISIVGVGLLSAIAALSLGSSPPEGPKGTCPCGENCQCGPDCPCRHGGLCDDSRCPCHPSDVSHDHGKHEHDESPVARTCREKSCQDYGRTVALDHIHRKSLFLYVDPLDDPCRTPPKLYPILPVGPR</sequence>
<accession>L0DQG0</accession>
<keyword evidence="2" id="KW-0614">Plasmid</keyword>
<dbReference type="AlphaFoldDB" id="L0DQG0"/>
<evidence type="ECO:0000256" key="1">
    <source>
        <dbReference type="SAM" id="SignalP"/>
    </source>
</evidence>
<dbReference type="EMBL" id="CP003366">
    <property type="protein sequence ID" value="AGA31674.1"/>
    <property type="molecule type" value="Genomic_DNA"/>
</dbReference>
<evidence type="ECO:0008006" key="4">
    <source>
        <dbReference type="Google" id="ProtNLM"/>
    </source>
</evidence>
<gene>
    <name evidence="2" type="ordered locus">Sinac_7644</name>
</gene>
<reference evidence="2 3" key="1">
    <citation type="submission" date="2012-02" db="EMBL/GenBank/DDBJ databases">
        <title>Complete sequence of plasmid 2 of Singulisphaera acidiphila DSM 18658.</title>
        <authorList>
            <consortium name="US DOE Joint Genome Institute (JGI-PGF)"/>
            <person name="Lucas S."/>
            <person name="Copeland A."/>
            <person name="Lapidus A."/>
            <person name="Glavina del Rio T."/>
            <person name="Dalin E."/>
            <person name="Tice H."/>
            <person name="Bruce D."/>
            <person name="Goodwin L."/>
            <person name="Pitluck S."/>
            <person name="Peters L."/>
            <person name="Ovchinnikova G."/>
            <person name="Chertkov O."/>
            <person name="Kyrpides N."/>
            <person name="Mavromatis K."/>
            <person name="Ivanova N."/>
            <person name="Brettin T."/>
            <person name="Detter J.C."/>
            <person name="Han C."/>
            <person name="Larimer F."/>
            <person name="Land M."/>
            <person name="Hauser L."/>
            <person name="Markowitz V."/>
            <person name="Cheng J.-F."/>
            <person name="Hugenholtz P."/>
            <person name="Woyke T."/>
            <person name="Wu D."/>
            <person name="Tindall B."/>
            <person name="Pomrenke H."/>
            <person name="Brambilla E."/>
            <person name="Klenk H.-P."/>
            <person name="Eisen J.A."/>
        </authorList>
    </citation>
    <scope>NUCLEOTIDE SEQUENCE [LARGE SCALE GENOMIC DNA]</scope>
    <source>
        <strain evidence="3">ATCC BAA-1392 / DSM 18658 / VKM B-2454 / MOB10</strain>
        <plasmid evidence="2 3">pSINAC02</plasmid>
    </source>
</reference>
<evidence type="ECO:0000313" key="2">
    <source>
        <dbReference type="EMBL" id="AGA31674.1"/>
    </source>
</evidence>